<dbReference type="InterPro" id="IPR002758">
    <property type="entry name" value="Cation_antiport_E"/>
</dbReference>
<accession>A0A1H0ZN38</accession>
<evidence type="ECO:0000256" key="6">
    <source>
        <dbReference type="ARBA" id="ARBA00023136"/>
    </source>
</evidence>
<evidence type="ECO:0000313" key="9">
    <source>
        <dbReference type="Proteomes" id="UP000182690"/>
    </source>
</evidence>
<dbReference type="NCBIfam" id="NF006521">
    <property type="entry name" value="PRK08965.1-5"/>
    <property type="match status" value="1"/>
</dbReference>
<dbReference type="STRING" id="1079994.SAMN04488565_1890"/>
<keyword evidence="4 7" id="KW-0812">Transmembrane</keyword>
<evidence type="ECO:0000256" key="4">
    <source>
        <dbReference type="ARBA" id="ARBA00022692"/>
    </source>
</evidence>
<feature type="transmembrane region" description="Helical" evidence="7">
    <location>
        <begin position="21"/>
        <end position="42"/>
    </location>
</feature>
<gene>
    <name evidence="8" type="ORF">SAMN04488565_1890</name>
</gene>
<feature type="transmembrane region" description="Helical" evidence="7">
    <location>
        <begin position="48"/>
        <end position="65"/>
    </location>
</feature>
<organism evidence="8 9">
    <name type="scientific">Leucobacter chromiiresistens</name>
    <dbReference type="NCBI Taxonomy" id="1079994"/>
    <lineage>
        <taxon>Bacteria</taxon>
        <taxon>Bacillati</taxon>
        <taxon>Actinomycetota</taxon>
        <taxon>Actinomycetes</taxon>
        <taxon>Micrococcales</taxon>
        <taxon>Microbacteriaceae</taxon>
        <taxon>Leucobacter</taxon>
    </lineage>
</organism>
<keyword evidence="3" id="KW-1003">Cell membrane</keyword>
<evidence type="ECO:0000256" key="1">
    <source>
        <dbReference type="ARBA" id="ARBA00004651"/>
    </source>
</evidence>
<reference evidence="8 9" key="1">
    <citation type="submission" date="2016-10" db="EMBL/GenBank/DDBJ databases">
        <authorList>
            <person name="de Groot N.N."/>
        </authorList>
    </citation>
    <scope>NUCLEOTIDE SEQUENCE [LARGE SCALE GENOMIC DNA]</scope>
    <source>
        <strain evidence="8 9">DSM 22788</strain>
    </source>
</reference>
<dbReference type="Proteomes" id="UP000182690">
    <property type="component" value="Unassembled WGS sequence"/>
</dbReference>
<evidence type="ECO:0000256" key="2">
    <source>
        <dbReference type="ARBA" id="ARBA00006228"/>
    </source>
</evidence>
<keyword evidence="5 7" id="KW-1133">Transmembrane helix</keyword>
<evidence type="ECO:0000256" key="5">
    <source>
        <dbReference type="ARBA" id="ARBA00022989"/>
    </source>
</evidence>
<dbReference type="EMBL" id="FNKB01000001">
    <property type="protein sequence ID" value="SDQ28466.1"/>
    <property type="molecule type" value="Genomic_DNA"/>
</dbReference>
<comment type="subcellular location">
    <subcellularLocation>
        <location evidence="1">Cell membrane</location>
        <topology evidence="1">Multi-pass membrane protein</topology>
    </subcellularLocation>
</comment>
<evidence type="ECO:0000313" key="8">
    <source>
        <dbReference type="EMBL" id="SDQ28466.1"/>
    </source>
</evidence>
<evidence type="ECO:0000256" key="7">
    <source>
        <dbReference type="SAM" id="Phobius"/>
    </source>
</evidence>
<dbReference type="PANTHER" id="PTHR34584">
    <property type="entry name" value="NA(+)/H(+) ANTIPORTER SUBUNIT E1"/>
    <property type="match status" value="1"/>
</dbReference>
<protein>
    <submittedName>
        <fullName evidence="8">Multisubunit sodium/proton antiporter, MrpE subunit</fullName>
    </submittedName>
</protein>
<keyword evidence="6 7" id="KW-0472">Membrane</keyword>
<dbReference type="Pfam" id="PF01899">
    <property type="entry name" value="MNHE"/>
    <property type="match status" value="1"/>
</dbReference>
<dbReference type="OrthoDB" id="3556991at2"/>
<evidence type="ECO:0000256" key="3">
    <source>
        <dbReference type="ARBA" id="ARBA00022475"/>
    </source>
</evidence>
<dbReference type="AlphaFoldDB" id="A0A1H0ZN38"/>
<dbReference type="GO" id="GO:0005886">
    <property type="term" value="C:plasma membrane"/>
    <property type="evidence" value="ECO:0007669"/>
    <property type="project" value="UniProtKB-SubCell"/>
</dbReference>
<proteinExistence type="inferred from homology"/>
<dbReference type="eggNOG" id="COG1863">
    <property type="taxonomic scope" value="Bacteria"/>
</dbReference>
<name>A0A1H0ZN38_9MICO</name>
<dbReference type="PANTHER" id="PTHR34584:SF1">
    <property type="entry name" value="NA(+)_H(+) ANTIPORTER SUBUNIT E1"/>
    <property type="match status" value="1"/>
</dbReference>
<dbReference type="RefSeq" id="WP_050803134.1">
    <property type="nucleotide sequence ID" value="NZ_FNKB01000001.1"/>
</dbReference>
<comment type="similarity">
    <text evidence="2">Belongs to the CPA3 antiporters (TC 2.A.63) subunit E family.</text>
</comment>
<dbReference type="GO" id="GO:0008324">
    <property type="term" value="F:monoatomic cation transmembrane transporter activity"/>
    <property type="evidence" value="ECO:0007669"/>
    <property type="project" value="InterPro"/>
</dbReference>
<sequence>MSDAPVELAEESPREARRREFGVRLHELPLVIGLVVLWMMLWHEVSPLSVLSGLVIAVFVMRLFYLPPVELAGRLNVWWTLKYLGYFFWHLARASWGVAWLAVRPGPPPATSIIAVRLHTRSDFIMTMVALTNSLIPGSLVAEIDRFRSTLYLHVLNTPTQRELTQMRRSVYTIERLLLRAVGSKQEMRALA</sequence>